<accession>A0A0B8T264</accession>
<dbReference type="EMBL" id="JJMU01000062">
    <property type="protein sequence ID" value="KGE12878.1"/>
    <property type="molecule type" value="Genomic_DNA"/>
</dbReference>
<evidence type="ECO:0000313" key="2">
    <source>
        <dbReference type="Proteomes" id="UP000031802"/>
    </source>
</evidence>
<dbReference type="AlphaFoldDB" id="A0A0B8T264"/>
<dbReference type="Proteomes" id="UP000031802">
    <property type="component" value="Unassembled WGS sequence"/>
</dbReference>
<dbReference type="PATRIC" id="fig|1229276.3.peg.3428"/>
<organism evidence="1 2">
    <name type="scientific">Sphingobacterium deserti</name>
    <dbReference type="NCBI Taxonomy" id="1229276"/>
    <lineage>
        <taxon>Bacteria</taxon>
        <taxon>Pseudomonadati</taxon>
        <taxon>Bacteroidota</taxon>
        <taxon>Sphingobacteriia</taxon>
        <taxon>Sphingobacteriales</taxon>
        <taxon>Sphingobacteriaceae</taxon>
        <taxon>Sphingobacterium</taxon>
    </lineage>
</organism>
<gene>
    <name evidence="1" type="ORF">DI53_3315</name>
</gene>
<name>A0A0B8T264_9SPHI</name>
<comment type="caution">
    <text evidence="1">The sequence shown here is derived from an EMBL/GenBank/DDBJ whole genome shotgun (WGS) entry which is preliminary data.</text>
</comment>
<protein>
    <submittedName>
        <fullName evidence="1">Uncharacterized protein</fullName>
    </submittedName>
</protein>
<proteinExistence type="predicted"/>
<sequence>MLLCTGAFLFAQNNSKNCECPANKFAPTEPQAVFQFSSGESIALCGYKVDDDNRKLFSEFVLTVCGSGTLIDFWDASLLCEVRSVEDTLFIEQIASLPIGVDFAQQDVAWLIEKITMNEGELHRTLQLNREVRKYEPSEINDVLVQYEKADSIPNEYNMTLAGRLLIATISGNEKARKYFMQFRERFGILDGAFSQEYHFLQTMLEAWDSDKEVVY</sequence>
<reference evidence="2" key="1">
    <citation type="submission" date="2014-04" db="EMBL/GenBank/DDBJ databases">
        <title>Whole-Genome optical mapping and complete genome sequence of Sphingobacterium deserti sp. nov., a new spaces isolated from desert in the west of China.</title>
        <authorList>
            <person name="Teng C."/>
            <person name="Zhou Z."/>
            <person name="Li X."/>
            <person name="Chen M."/>
            <person name="Lin M."/>
            <person name="Wang L."/>
            <person name="Su S."/>
            <person name="Zhang C."/>
            <person name="Zhang W."/>
        </authorList>
    </citation>
    <scope>NUCLEOTIDE SEQUENCE [LARGE SCALE GENOMIC DNA]</scope>
    <source>
        <strain evidence="2">ACCC05744</strain>
    </source>
</reference>
<keyword evidence="2" id="KW-1185">Reference proteome</keyword>
<evidence type="ECO:0000313" key="1">
    <source>
        <dbReference type="EMBL" id="KGE12878.1"/>
    </source>
</evidence>
<reference evidence="1 2" key="2">
    <citation type="journal article" date="2015" name="PLoS ONE">
        <title>Whole-Genome Optical Mapping and Finished Genome Sequence of Sphingobacterium deserti sp. nov., a New Species Isolated from the Western Desert of China.</title>
        <authorList>
            <person name="Teng C."/>
            <person name="Zhou Z."/>
            <person name="Molnar I."/>
            <person name="Li X."/>
            <person name="Tang R."/>
            <person name="Chen M."/>
            <person name="Wang L."/>
            <person name="Su S."/>
            <person name="Zhang W."/>
            <person name="Lin M."/>
        </authorList>
    </citation>
    <scope>NUCLEOTIDE SEQUENCE [LARGE SCALE GENOMIC DNA]</scope>
    <source>
        <strain evidence="2">ACCC05744</strain>
    </source>
</reference>
<dbReference type="STRING" id="1229276.DI53_3315"/>